<dbReference type="PROSITE" id="PS00640">
    <property type="entry name" value="THIOL_PROTEASE_ASN"/>
    <property type="match status" value="1"/>
</dbReference>
<comment type="caution">
    <text evidence="4">The sequence shown here is derived from an EMBL/GenBank/DDBJ whole genome shotgun (WGS) entry which is preliminary data.</text>
</comment>
<dbReference type="OrthoDB" id="10253408at2759"/>
<dbReference type="InterPro" id="IPR025661">
    <property type="entry name" value="Pept_asp_AS"/>
</dbReference>
<dbReference type="GO" id="GO:0006508">
    <property type="term" value="P:proteolysis"/>
    <property type="evidence" value="ECO:0007669"/>
    <property type="project" value="InterPro"/>
</dbReference>
<gene>
    <name evidence="4" type="ORF">FRX31_009964</name>
</gene>
<dbReference type="AlphaFoldDB" id="A0A7J6WSU3"/>
<protein>
    <submittedName>
        <fullName evidence="4">Vignain</fullName>
    </submittedName>
</protein>
<dbReference type="SMART" id="SM00645">
    <property type="entry name" value="Pept_C1"/>
    <property type="match status" value="1"/>
</dbReference>
<dbReference type="SUPFAM" id="SSF54001">
    <property type="entry name" value="Cysteine proteinases"/>
    <property type="match status" value="1"/>
</dbReference>
<dbReference type="InterPro" id="IPR000668">
    <property type="entry name" value="Peptidase_C1A_C"/>
</dbReference>
<organism evidence="4 5">
    <name type="scientific">Thalictrum thalictroides</name>
    <name type="common">Rue-anemone</name>
    <name type="synonym">Anemone thalictroides</name>
    <dbReference type="NCBI Taxonomy" id="46969"/>
    <lineage>
        <taxon>Eukaryota</taxon>
        <taxon>Viridiplantae</taxon>
        <taxon>Streptophyta</taxon>
        <taxon>Embryophyta</taxon>
        <taxon>Tracheophyta</taxon>
        <taxon>Spermatophyta</taxon>
        <taxon>Magnoliopsida</taxon>
        <taxon>Ranunculales</taxon>
        <taxon>Ranunculaceae</taxon>
        <taxon>Thalictroideae</taxon>
        <taxon>Thalictrum</taxon>
    </lineage>
</organism>
<evidence type="ECO:0000313" key="5">
    <source>
        <dbReference type="Proteomes" id="UP000554482"/>
    </source>
</evidence>
<evidence type="ECO:0000256" key="1">
    <source>
        <dbReference type="ARBA" id="ARBA00008455"/>
    </source>
</evidence>
<dbReference type="InterPro" id="IPR013128">
    <property type="entry name" value="Peptidase_C1A"/>
</dbReference>
<dbReference type="InterPro" id="IPR038765">
    <property type="entry name" value="Papain-like_cys_pep_sf"/>
</dbReference>
<name>A0A7J6WSU3_THATH</name>
<evidence type="ECO:0000256" key="2">
    <source>
        <dbReference type="ARBA" id="ARBA00023157"/>
    </source>
</evidence>
<dbReference type="GO" id="GO:0008234">
    <property type="term" value="F:cysteine-type peptidase activity"/>
    <property type="evidence" value="ECO:0007669"/>
    <property type="project" value="InterPro"/>
</dbReference>
<dbReference type="EMBL" id="JABWDY010010737">
    <property type="protein sequence ID" value="KAF5200451.1"/>
    <property type="molecule type" value="Genomic_DNA"/>
</dbReference>
<keyword evidence="5" id="KW-1185">Reference proteome</keyword>
<comment type="similarity">
    <text evidence="1">Belongs to the peptidase C1 family.</text>
</comment>
<dbReference type="Proteomes" id="UP000554482">
    <property type="component" value="Unassembled WGS sequence"/>
</dbReference>
<dbReference type="Gene3D" id="3.90.70.10">
    <property type="entry name" value="Cysteine proteinases"/>
    <property type="match status" value="1"/>
</dbReference>
<dbReference type="PANTHER" id="PTHR12411">
    <property type="entry name" value="CYSTEINE PROTEASE FAMILY C1-RELATED"/>
    <property type="match status" value="1"/>
</dbReference>
<accession>A0A7J6WSU3</accession>
<dbReference type="InterPro" id="IPR025660">
    <property type="entry name" value="Pept_his_AS"/>
</dbReference>
<dbReference type="PROSITE" id="PS00639">
    <property type="entry name" value="THIOL_PROTEASE_HIS"/>
    <property type="match status" value="1"/>
</dbReference>
<sequence>MDYAFQFIVENGGISSEARYPYNANDNQCEIERGVFSGTCGTNLNHGVAVVGYGETSEGEKYWLVKNSWGSDWGESGYIRMQIDMAKEGICGINKMASYPVKHATNLSSKTSNSLIQLSLGRKSILSRQQLVL</sequence>
<proteinExistence type="inferred from homology"/>
<reference evidence="4 5" key="1">
    <citation type="submission" date="2020-06" db="EMBL/GenBank/DDBJ databases">
        <title>Transcriptomic and genomic resources for Thalictrum thalictroides and T. hernandezii: Facilitating candidate gene discovery in an emerging model plant lineage.</title>
        <authorList>
            <person name="Arias T."/>
            <person name="Riano-Pachon D.M."/>
            <person name="Di Stilio V.S."/>
        </authorList>
    </citation>
    <scope>NUCLEOTIDE SEQUENCE [LARGE SCALE GENOMIC DNA]</scope>
    <source>
        <strain evidence="5">cv. WT478/WT964</strain>
        <tissue evidence="4">Leaves</tissue>
    </source>
</reference>
<keyword evidence="2" id="KW-1015">Disulfide bond</keyword>
<evidence type="ECO:0000259" key="3">
    <source>
        <dbReference type="SMART" id="SM00645"/>
    </source>
</evidence>
<feature type="domain" description="Peptidase C1A papain C-terminal" evidence="3">
    <location>
        <begin position="1"/>
        <end position="101"/>
    </location>
</feature>
<dbReference type="Pfam" id="PF00112">
    <property type="entry name" value="Peptidase_C1"/>
    <property type="match status" value="2"/>
</dbReference>
<evidence type="ECO:0000313" key="4">
    <source>
        <dbReference type="EMBL" id="KAF5200451.1"/>
    </source>
</evidence>